<keyword evidence="13" id="KW-1185">Reference proteome</keyword>
<keyword evidence="5 9" id="KW-1133">Transmembrane helix</keyword>
<dbReference type="KEGG" id="mfy:HH212_21465"/>
<dbReference type="Gene3D" id="1.10.287.950">
    <property type="entry name" value="Methyl-accepting chemotaxis protein"/>
    <property type="match status" value="1"/>
</dbReference>
<dbReference type="Pfam" id="PF17200">
    <property type="entry name" value="sCache_2"/>
    <property type="match status" value="1"/>
</dbReference>
<dbReference type="FunFam" id="1.10.287.950:FF:000001">
    <property type="entry name" value="Methyl-accepting chemotaxis sensory transducer"/>
    <property type="match status" value="1"/>
</dbReference>
<keyword evidence="3" id="KW-0488">Methylation</keyword>
<keyword evidence="8" id="KW-0807">Transducer</keyword>
<evidence type="ECO:0000256" key="9">
    <source>
        <dbReference type="SAM" id="Phobius"/>
    </source>
</evidence>
<dbReference type="RefSeq" id="WP_170204359.1">
    <property type="nucleotide sequence ID" value="NZ_CP051685.1"/>
</dbReference>
<dbReference type="Pfam" id="PF00015">
    <property type="entry name" value="MCPsignal"/>
    <property type="match status" value="1"/>
</dbReference>
<evidence type="ECO:0000256" key="8">
    <source>
        <dbReference type="PROSITE-ProRule" id="PRU00284"/>
    </source>
</evidence>
<sequence>MKVSTRLLVLVGAAVLALATLGALGLYTLQHALLSGREAEIANMLRMGEHLVSHYHDQETQGRMTRAQAQAAARDALTQLNNDGKSYYWVRLPDGLNLVHPNPANVGKVAQGETVDGRPDAEAYREALARGRVALVTMKTKHPVTGQMAGKLNGVIAFEPWDWWIGTGFFSDDIDAVFRASAARFWLVFVAALGLIALLGWRLVRSINRQLGADPAEAAAVTRRIAAKDLSQAVPLAGVPEGSLLRAIAGMQDELAGTVRRIRGHSASIADASRQIAAGNLDLSARTESQASALEQTAAAMEELTGTVRQNAEHALQADALARRASGAAQGGGAVMADVVRSMEAIQASSTRIADIIGVIDGIAFQTNILALNAAVEAARAGEQGRGFAVVAAEVRSLAQRSAGAASEIKTLIEASVGEVGNGGRLVAQAGAAMDTIVGEIRQVSAIIGEISAASGEQTQGIDQINAAIMGMDGVTQQNAALVEQAAAGAGSLQELAQELDALVAVFRLEAGAGAAGSHAGAARLAA</sequence>
<dbReference type="Proteomes" id="UP000502415">
    <property type="component" value="Chromosome"/>
</dbReference>
<evidence type="ECO:0000256" key="3">
    <source>
        <dbReference type="ARBA" id="ARBA00022481"/>
    </source>
</evidence>
<keyword evidence="2" id="KW-1003">Cell membrane</keyword>
<dbReference type="GO" id="GO:0007165">
    <property type="term" value="P:signal transduction"/>
    <property type="evidence" value="ECO:0007669"/>
    <property type="project" value="UniProtKB-KW"/>
</dbReference>
<dbReference type="GO" id="GO:0006935">
    <property type="term" value="P:chemotaxis"/>
    <property type="evidence" value="ECO:0007669"/>
    <property type="project" value="InterPro"/>
</dbReference>
<dbReference type="InterPro" id="IPR004089">
    <property type="entry name" value="MCPsignal_dom"/>
</dbReference>
<evidence type="ECO:0000313" key="13">
    <source>
        <dbReference type="Proteomes" id="UP000502415"/>
    </source>
</evidence>
<dbReference type="PANTHER" id="PTHR43531">
    <property type="entry name" value="PROTEIN ICFG"/>
    <property type="match status" value="1"/>
</dbReference>
<dbReference type="Gene3D" id="3.30.450.20">
    <property type="entry name" value="PAS domain"/>
    <property type="match status" value="1"/>
</dbReference>
<feature type="domain" description="HAMP" evidence="11">
    <location>
        <begin position="217"/>
        <end position="260"/>
    </location>
</feature>
<dbReference type="AlphaFoldDB" id="A0A7Z2W0J9"/>
<name>A0A7Z2W0J9_9BURK</name>
<evidence type="ECO:0000256" key="5">
    <source>
        <dbReference type="ARBA" id="ARBA00022989"/>
    </source>
</evidence>
<evidence type="ECO:0000256" key="7">
    <source>
        <dbReference type="ARBA" id="ARBA00029447"/>
    </source>
</evidence>
<dbReference type="SUPFAM" id="SSF58104">
    <property type="entry name" value="Methyl-accepting chemotaxis protein (MCP) signaling domain"/>
    <property type="match status" value="1"/>
</dbReference>
<dbReference type="CDD" id="cd11386">
    <property type="entry name" value="MCP_signal"/>
    <property type="match status" value="1"/>
</dbReference>
<dbReference type="PRINTS" id="PR00260">
    <property type="entry name" value="CHEMTRNSDUCR"/>
</dbReference>
<dbReference type="PROSITE" id="PS50885">
    <property type="entry name" value="HAMP"/>
    <property type="match status" value="1"/>
</dbReference>
<dbReference type="SMART" id="SM01049">
    <property type="entry name" value="Cache_2"/>
    <property type="match status" value="1"/>
</dbReference>
<reference evidence="12 13" key="1">
    <citation type="submission" date="2020-04" db="EMBL/GenBank/DDBJ databases">
        <title>Genome sequencing of novel species.</title>
        <authorList>
            <person name="Heo J."/>
            <person name="Kim S.-J."/>
            <person name="Kim J.-S."/>
            <person name="Hong S.-B."/>
            <person name="Kwon S.-W."/>
        </authorList>
    </citation>
    <scope>NUCLEOTIDE SEQUENCE [LARGE SCALE GENOMIC DNA]</scope>
    <source>
        <strain evidence="12 13">GN2-R2</strain>
    </source>
</reference>
<evidence type="ECO:0000259" key="10">
    <source>
        <dbReference type="PROSITE" id="PS50111"/>
    </source>
</evidence>
<proteinExistence type="inferred from homology"/>
<evidence type="ECO:0000256" key="4">
    <source>
        <dbReference type="ARBA" id="ARBA00022692"/>
    </source>
</evidence>
<dbReference type="EMBL" id="CP051685">
    <property type="protein sequence ID" value="QJE02272.1"/>
    <property type="molecule type" value="Genomic_DNA"/>
</dbReference>
<protein>
    <submittedName>
        <fullName evidence="12">Chemotaxis protein</fullName>
    </submittedName>
</protein>
<evidence type="ECO:0000259" key="11">
    <source>
        <dbReference type="PROSITE" id="PS50885"/>
    </source>
</evidence>
<dbReference type="PROSITE" id="PS50111">
    <property type="entry name" value="CHEMOTAXIS_TRANSDUC_2"/>
    <property type="match status" value="1"/>
</dbReference>
<gene>
    <name evidence="12" type="ORF">HH212_21465</name>
</gene>
<evidence type="ECO:0000256" key="1">
    <source>
        <dbReference type="ARBA" id="ARBA00004651"/>
    </source>
</evidence>
<feature type="transmembrane region" description="Helical" evidence="9">
    <location>
        <begin position="185"/>
        <end position="204"/>
    </location>
</feature>
<feature type="domain" description="Methyl-accepting transducer" evidence="10">
    <location>
        <begin position="265"/>
        <end position="494"/>
    </location>
</feature>
<evidence type="ECO:0000313" key="12">
    <source>
        <dbReference type="EMBL" id="QJE02272.1"/>
    </source>
</evidence>
<organism evidence="12 13">
    <name type="scientific">Massilia forsythiae</name>
    <dbReference type="NCBI Taxonomy" id="2728020"/>
    <lineage>
        <taxon>Bacteria</taxon>
        <taxon>Pseudomonadati</taxon>
        <taxon>Pseudomonadota</taxon>
        <taxon>Betaproteobacteria</taxon>
        <taxon>Burkholderiales</taxon>
        <taxon>Oxalobacteraceae</taxon>
        <taxon>Telluria group</taxon>
        <taxon>Massilia</taxon>
    </lineage>
</organism>
<keyword evidence="4 9" id="KW-0812">Transmembrane</keyword>
<dbReference type="PANTHER" id="PTHR43531:SF14">
    <property type="entry name" value="METHYL-ACCEPTING CHEMOTAXIS PROTEIN I-RELATED"/>
    <property type="match status" value="1"/>
</dbReference>
<dbReference type="SMART" id="SM00283">
    <property type="entry name" value="MA"/>
    <property type="match status" value="1"/>
</dbReference>
<evidence type="ECO:0000256" key="2">
    <source>
        <dbReference type="ARBA" id="ARBA00022475"/>
    </source>
</evidence>
<dbReference type="GO" id="GO:0004888">
    <property type="term" value="F:transmembrane signaling receptor activity"/>
    <property type="evidence" value="ECO:0007669"/>
    <property type="project" value="InterPro"/>
</dbReference>
<comment type="subcellular location">
    <subcellularLocation>
        <location evidence="1">Cell membrane</location>
        <topology evidence="1">Multi-pass membrane protein</topology>
    </subcellularLocation>
</comment>
<evidence type="ECO:0000256" key="6">
    <source>
        <dbReference type="ARBA" id="ARBA00023136"/>
    </source>
</evidence>
<accession>A0A7Z2W0J9</accession>
<dbReference type="InterPro" id="IPR051310">
    <property type="entry name" value="MCP_chemotaxis"/>
</dbReference>
<keyword evidence="6 9" id="KW-0472">Membrane</keyword>
<dbReference type="InterPro" id="IPR004090">
    <property type="entry name" value="Chemotax_Me-accpt_rcpt"/>
</dbReference>
<dbReference type="GO" id="GO:0005886">
    <property type="term" value="C:plasma membrane"/>
    <property type="evidence" value="ECO:0007669"/>
    <property type="project" value="UniProtKB-SubCell"/>
</dbReference>
<dbReference type="InterPro" id="IPR003660">
    <property type="entry name" value="HAMP_dom"/>
</dbReference>
<dbReference type="InterPro" id="IPR033480">
    <property type="entry name" value="sCache_2"/>
</dbReference>
<comment type="similarity">
    <text evidence="7">Belongs to the methyl-accepting chemotaxis (MCP) protein family.</text>
</comment>